<reference evidence="5 6" key="1">
    <citation type="submission" date="2018-05" db="EMBL/GenBank/DDBJ databases">
        <title>Genomic Encyclopedia of Type Strains, Phase IV (KMG-IV): sequencing the most valuable type-strain genomes for metagenomic binning, comparative biology and taxonomic classification.</title>
        <authorList>
            <person name="Goeker M."/>
        </authorList>
    </citation>
    <scope>NUCLEOTIDE SEQUENCE [LARGE SCALE GENOMIC DNA]</scope>
    <source>
        <strain evidence="5 6">DSM 29661</strain>
    </source>
</reference>
<dbReference type="AlphaFoldDB" id="A0A318KNF3"/>
<dbReference type="Proteomes" id="UP000247555">
    <property type="component" value="Unassembled WGS sequence"/>
</dbReference>
<evidence type="ECO:0000256" key="1">
    <source>
        <dbReference type="ARBA" id="ARBA00023015"/>
    </source>
</evidence>
<keyword evidence="3" id="KW-0804">Transcription</keyword>
<dbReference type="PANTHER" id="PTHR40661">
    <property type="match status" value="1"/>
</dbReference>
<dbReference type="CDD" id="cd06529">
    <property type="entry name" value="S24_LexA-like"/>
    <property type="match status" value="1"/>
</dbReference>
<dbReference type="PROSITE" id="PS50943">
    <property type="entry name" value="HTH_CROC1"/>
    <property type="match status" value="1"/>
</dbReference>
<gene>
    <name evidence="5" type="ORF">DFR34_1078</name>
</gene>
<comment type="caution">
    <text evidence="5">The sequence shown here is derived from an EMBL/GenBank/DDBJ whole genome shotgun (WGS) entry which is preliminary data.</text>
</comment>
<name>A0A318KNF3_9NEIS</name>
<dbReference type="InterPro" id="IPR015927">
    <property type="entry name" value="Peptidase_S24_S26A/B/C"/>
</dbReference>
<proteinExistence type="predicted"/>
<dbReference type="EMBL" id="QJKI01000007">
    <property type="protein sequence ID" value="PXX79259.1"/>
    <property type="molecule type" value="Genomic_DNA"/>
</dbReference>
<evidence type="ECO:0000259" key="4">
    <source>
        <dbReference type="PROSITE" id="PS50943"/>
    </source>
</evidence>
<dbReference type="GO" id="GO:0003677">
    <property type="term" value="F:DNA binding"/>
    <property type="evidence" value="ECO:0007669"/>
    <property type="project" value="UniProtKB-KW"/>
</dbReference>
<keyword evidence="1" id="KW-0805">Transcription regulation</keyword>
<evidence type="ECO:0000256" key="3">
    <source>
        <dbReference type="ARBA" id="ARBA00023163"/>
    </source>
</evidence>
<dbReference type="InterPro" id="IPR010982">
    <property type="entry name" value="Lambda_DNA-bd_dom_sf"/>
</dbReference>
<dbReference type="Pfam" id="PF01381">
    <property type="entry name" value="HTH_3"/>
    <property type="match status" value="1"/>
</dbReference>
<evidence type="ECO:0000313" key="6">
    <source>
        <dbReference type="Proteomes" id="UP000247555"/>
    </source>
</evidence>
<keyword evidence="6" id="KW-1185">Reference proteome</keyword>
<dbReference type="SUPFAM" id="SSF51306">
    <property type="entry name" value="LexA/Signal peptidase"/>
    <property type="match status" value="1"/>
</dbReference>
<sequence>MQSHDEHHGLDPAGEPERSGFHARLNLLLPGFKSVRAFATASGVSQTGLQRLINGGEPTLSTLVALARAARVSVAWLATGEGPMRQGAEAADPPTSTPCLDTLGNPVNLDDFVFIPRFNLQAAAGYGYSSEGERPLFSMAFRRYWVQNYLHADARDLSVISVKGDSMEGVLNERDVILINHADTQPRHGLYVLRLNNDLVVKRVQPLPGGRVQVSSANESYLPFELDLQALGEDVAIIGRVVWFGRQI</sequence>
<dbReference type="InterPro" id="IPR036286">
    <property type="entry name" value="LexA/Signal_pep-like_sf"/>
</dbReference>
<dbReference type="Gene3D" id="2.10.109.10">
    <property type="entry name" value="Umud Fragment, subunit A"/>
    <property type="match status" value="1"/>
</dbReference>
<dbReference type="PANTHER" id="PTHR40661:SF3">
    <property type="entry name" value="FELS-1 PROPHAGE TRANSCRIPTIONAL REGULATOR"/>
    <property type="match status" value="1"/>
</dbReference>
<feature type="domain" description="HTH cro/C1-type" evidence="4">
    <location>
        <begin position="34"/>
        <end position="77"/>
    </location>
</feature>
<dbReference type="InterPro" id="IPR001387">
    <property type="entry name" value="Cro/C1-type_HTH"/>
</dbReference>
<accession>A0A318KNF3</accession>
<dbReference type="RefSeq" id="WP_110390462.1">
    <property type="nucleotide sequence ID" value="NZ_QJKI01000007.1"/>
</dbReference>
<evidence type="ECO:0000313" key="5">
    <source>
        <dbReference type="EMBL" id="PXX79259.1"/>
    </source>
</evidence>
<dbReference type="SUPFAM" id="SSF47413">
    <property type="entry name" value="lambda repressor-like DNA-binding domains"/>
    <property type="match status" value="1"/>
</dbReference>
<protein>
    <submittedName>
        <fullName evidence="5">Phage repressor protein C with HTH and peptisase S24 domain</fullName>
    </submittedName>
</protein>
<dbReference type="OrthoDB" id="9788236at2"/>
<dbReference type="InterPro" id="IPR039418">
    <property type="entry name" value="LexA-like"/>
</dbReference>
<evidence type="ECO:0000256" key="2">
    <source>
        <dbReference type="ARBA" id="ARBA00023125"/>
    </source>
</evidence>
<dbReference type="Gene3D" id="1.10.260.40">
    <property type="entry name" value="lambda repressor-like DNA-binding domains"/>
    <property type="match status" value="1"/>
</dbReference>
<dbReference type="Pfam" id="PF00717">
    <property type="entry name" value="Peptidase_S24"/>
    <property type="match status" value="1"/>
</dbReference>
<keyword evidence="2" id="KW-0238">DNA-binding</keyword>
<organism evidence="5 6">
    <name type="scientific">Rivihabitans pingtungensis</name>
    <dbReference type="NCBI Taxonomy" id="1054498"/>
    <lineage>
        <taxon>Bacteria</taxon>
        <taxon>Pseudomonadati</taxon>
        <taxon>Pseudomonadota</taxon>
        <taxon>Betaproteobacteria</taxon>
        <taxon>Neisseriales</taxon>
        <taxon>Aquaspirillaceae</taxon>
        <taxon>Rivihabitans</taxon>
    </lineage>
</organism>